<name>A0A2A6BVE6_PRIPA</name>
<dbReference type="Proteomes" id="UP000005239">
    <property type="component" value="Unassembled WGS sequence"/>
</dbReference>
<dbReference type="PANTHER" id="PTHR31627">
    <property type="entry name" value="SERPENTINE RECEPTOR CLASS GAMMA-RELATED"/>
    <property type="match status" value="1"/>
</dbReference>
<dbReference type="PANTHER" id="PTHR31627:SF42">
    <property type="entry name" value="G_PROTEIN_RECEP_F1_2 DOMAIN-CONTAINING PROTEIN-RELATED"/>
    <property type="match status" value="1"/>
</dbReference>
<evidence type="ECO:0000313" key="3">
    <source>
        <dbReference type="EnsemblMetazoa" id="PPA42722.1"/>
    </source>
</evidence>
<dbReference type="InterPro" id="IPR011331">
    <property type="entry name" value="Ribosomal_eL37/eL43"/>
</dbReference>
<dbReference type="GO" id="GO:1990904">
    <property type="term" value="C:ribonucleoprotein complex"/>
    <property type="evidence" value="ECO:0007669"/>
    <property type="project" value="UniProtKB-KW"/>
</dbReference>
<keyword evidence="1" id="KW-0689">Ribosomal protein</keyword>
<organism evidence="3 4">
    <name type="scientific">Pristionchus pacificus</name>
    <name type="common">Parasitic nematode worm</name>
    <dbReference type="NCBI Taxonomy" id="54126"/>
    <lineage>
        <taxon>Eukaryota</taxon>
        <taxon>Metazoa</taxon>
        <taxon>Ecdysozoa</taxon>
        <taxon>Nematoda</taxon>
        <taxon>Chromadorea</taxon>
        <taxon>Rhabditida</taxon>
        <taxon>Rhabditina</taxon>
        <taxon>Diplogasteromorpha</taxon>
        <taxon>Diplogasteroidea</taxon>
        <taxon>Neodiplogasteridae</taxon>
        <taxon>Pristionchus</taxon>
    </lineage>
</organism>
<dbReference type="GO" id="GO:0005840">
    <property type="term" value="C:ribosome"/>
    <property type="evidence" value="ECO:0007669"/>
    <property type="project" value="UniProtKB-KW"/>
</dbReference>
<accession>A0A2A6BVE6</accession>
<evidence type="ECO:0000313" key="4">
    <source>
        <dbReference type="Proteomes" id="UP000005239"/>
    </source>
</evidence>
<evidence type="ECO:0000256" key="2">
    <source>
        <dbReference type="ARBA" id="ARBA00023274"/>
    </source>
</evidence>
<evidence type="ECO:0000256" key="1">
    <source>
        <dbReference type="ARBA" id="ARBA00022980"/>
    </source>
</evidence>
<dbReference type="OrthoDB" id="5868253at2759"/>
<dbReference type="AlphaFoldDB" id="A0A2A6BVE6"/>
<keyword evidence="4" id="KW-1185">Reference proteome</keyword>
<dbReference type="Gene3D" id="2.20.25.30">
    <property type="match status" value="1"/>
</dbReference>
<reference evidence="3" key="2">
    <citation type="submission" date="2022-06" db="UniProtKB">
        <authorList>
            <consortium name="EnsemblMetazoa"/>
        </authorList>
    </citation>
    <scope>IDENTIFICATION</scope>
    <source>
        <strain evidence="3">PS312</strain>
    </source>
</reference>
<dbReference type="GO" id="GO:0006412">
    <property type="term" value="P:translation"/>
    <property type="evidence" value="ECO:0007669"/>
    <property type="project" value="InterPro"/>
</dbReference>
<dbReference type="GO" id="GO:0003735">
    <property type="term" value="F:structural constituent of ribosome"/>
    <property type="evidence" value="ECO:0007669"/>
    <property type="project" value="InterPro"/>
</dbReference>
<protein>
    <submittedName>
        <fullName evidence="3">Srv-30</fullName>
    </submittedName>
</protein>
<dbReference type="InterPro" id="IPR019426">
    <property type="entry name" value="7TM_GPCR_serpentine_rcpt_Srv"/>
</dbReference>
<reference evidence="4" key="1">
    <citation type="journal article" date="2008" name="Nat. Genet.">
        <title>The Pristionchus pacificus genome provides a unique perspective on nematode lifestyle and parasitism.</title>
        <authorList>
            <person name="Dieterich C."/>
            <person name="Clifton S.W."/>
            <person name="Schuster L.N."/>
            <person name="Chinwalla A."/>
            <person name="Delehaunty K."/>
            <person name="Dinkelacker I."/>
            <person name="Fulton L."/>
            <person name="Fulton R."/>
            <person name="Godfrey J."/>
            <person name="Minx P."/>
            <person name="Mitreva M."/>
            <person name="Roeseler W."/>
            <person name="Tian H."/>
            <person name="Witte H."/>
            <person name="Yang S.P."/>
            <person name="Wilson R.K."/>
            <person name="Sommer R.J."/>
        </authorList>
    </citation>
    <scope>NUCLEOTIDE SEQUENCE [LARGE SCALE GENOMIC DNA]</scope>
    <source>
        <strain evidence="4">PS312</strain>
    </source>
</reference>
<dbReference type="EnsemblMetazoa" id="PPA42722.1">
    <property type="protein sequence ID" value="PPA42722.1"/>
    <property type="gene ID" value="WBGene00281091"/>
</dbReference>
<keyword evidence="2" id="KW-0687">Ribonucleoprotein</keyword>
<gene>
    <name evidence="3" type="primary">WBGene00281091</name>
</gene>
<dbReference type="InterPro" id="IPR051119">
    <property type="entry name" value="Nematode_SR-like"/>
</dbReference>
<dbReference type="Pfam" id="PF10323">
    <property type="entry name" value="7TM_GPCR_Srv"/>
    <property type="match status" value="2"/>
</dbReference>
<proteinExistence type="predicted"/>
<sequence length="880" mass="100487">MDSNTLSIVLLCVGVPSTILYILIANRAKPLYSSFFFRVSISQALFDLTFFPWYFVCQISLTYPQVHELLLSTNGSLWPEWAYAFFYYYLHGQTFGVLLISLHRMLTVAKPFSAVTKFLEALPRTVLHSVHLAAPVPATAIIIWGEPPVQYIYNNATRTLARVAQPEAININSIIAVVQTSVITAICIGCYTVIFRRKSSLSRRSRSDAVLLCVSFVLFLCLCVITAYFVVLFTVSRAKREQTCASCGYPAAKKYVYQWSIKAIRRSTTGTGRMRHLKKIQHRFKSTLALRADTPPPRSVCSTRGYPQTHHRNWPHASSKKDPAPLQLDIVYHMQTSIYPLIIAAFSYSSPWMLLMTSTETRRRVLGRWNSRGTTKGMDIYNDVHVLPNDLMGMIFHECFNDSRIAIGTSCKRFRAIVFDIGRRNFIELYSILKMLNEIPKTYKLLLFNSVSTNQRKVISNYEQVSEKECGWIKDENLLHFAANTIKLKIERNQCSARGILRAFDFELRVSEGWRQLVHRKSRTIIFENSHPFPRKSRVSDGTEMVEKVMDSKTLSISLLSVGIPSTILYTRVLHILITNRAKPLYSSFFFRVSISQALFDVTFVPCYFACQVSLNYPQLHELLLSTNGSLWPEWAYAFVYYYLYAQTFGILLISLHRMLTVAKPFSAVTKFLESLPRPLLHTVHLAVPLPATAVIFWAQPPVRYVYNNATRTLARVAQPEAINQNSIIAIAQTTVITAICICCYTIIFLHKSSISRRSRSDIVLLSVSFVLFLCLCLITAYFVILFVVSSAKRLDIIYHLHTIYPLINAAFSYSSPWMLLMTSAETRRRVLGRWHSRGTMLTTTTTTSHTRTTTRKFDESIDDIPFPFLVSISSYPTMD</sequence>
<accession>A0A8R1Z305</accession>